<name>A0AAV8ZGU9_9CUCU</name>
<evidence type="ECO:0000313" key="1">
    <source>
        <dbReference type="EMBL" id="KAJ8963195.1"/>
    </source>
</evidence>
<keyword evidence="2" id="KW-1185">Reference proteome</keyword>
<comment type="caution">
    <text evidence="1">The sequence shown here is derived from an EMBL/GenBank/DDBJ whole genome shotgun (WGS) entry which is preliminary data.</text>
</comment>
<dbReference type="EMBL" id="JAPWTK010000001">
    <property type="protein sequence ID" value="KAJ8963195.1"/>
    <property type="molecule type" value="Genomic_DNA"/>
</dbReference>
<evidence type="ECO:0000313" key="2">
    <source>
        <dbReference type="Proteomes" id="UP001162162"/>
    </source>
</evidence>
<protein>
    <submittedName>
        <fullName evidence="1">Uncharacterized protein</fullName>
    </submittedName>
</protein>
<gene>
    <name evidence="1" type="ORF">NQ318_018661</name>
</gene>
<reference evidence="1" key="1">
    <citation type="journal article" date="2023" name="Insect Mol. Biol.">
        <title>Genome sequencing provides insights into the evolution of gene families encoding plant cell wall-degrading enzymes in longhorned beetles.</title>
        <authorList>
            <person name="Shin N.R."/>
            <person name="Okamura Y."/>
            <person name="Kirsch R."/>
            <person name="Pauchet Y."/>
        </authorList>
    </citation>
    <scope>NUCLEOTIDE SEQUENCE</scope>
    <source>
        <strain evidence="1">AMC_N1</strain>
    </source>
</reference>
<organism evidence="1 2">
    <name type="scientific">Aromia moschata</name>
    <dbReference type="NCBI Taxonomy" id="1265417"/>
    <lineage>
        <taxon>Eukaryota</taxon>
        <taxon>Metazoa</taxon>
        <taxon>Ecdysozoa</taxon>
        <taxon>Arthropoda</taxon>
        <taxon>Hexapoda</taxon>
        <taxon>Insecta</taxon>
        <taxon>Pterygota</taxon>
        <taxon>Neoptera</taxon>
        <taxon>Endopterygota</taxon>
        <taxon>Coleoptera</taxon>
        <taxon>Polyphaga</taxon>
        <taxon>Cucujiformia</taxon>
        <taxon>Chrysomeloidea</taxon>
        <taxon>Cerambycidae</taxon>
        <taxon>Cerambycinae</taxon>
        <taxon>Callichromatini</taxon>
        <taxon>Aromia</taxon>
    </lineage>
</organism>
<dbReference type="AlphaFoldDB" id="A0AAV8ZGU9"/>
<accession>A0AAV8ZGU9</accession>
<sequence length="150" mass="16830">MYEVCKLSNETGSIAPDLATLRRRDLEVVRELKCVSKSTATGRAISILSNVCSKIAWTFNTSVKHPRNVVSKSKNWTTKLDVLRGNSSWLDKQRRPPAPYLLTSTSKSLISEARYGMQPKIDTNRGCLPSICNACLRNVAARYKRGERKV</sequence>
<dbReference type="Proteomes" id="UP001162162">
    <property type="component" value="Unassembled WGS sequence"/>
</dbReference>
<proteinExistence type="predicted"/>